<dbReference type="EMBL" id="AODQ01000095">
    <property type="protein sequence ID" value="EMR01705.1"/>
    <property type="molecule type" value="Genomic_DNA"/>
</dbReference>
<accession>M7NIW9</accession>
<organism evidence="1 2">
    <name type="scientific">Cesiribacter andamanensis AMV16</name>
    <dbReference type="NCBI Taxonomy" id="1279009"/>
    <lineage>
        <taxon>Bacteria</taxon>
        <taxon>Pseudomonadati</taxon>
        <taxon>Bacteroidota</taxon>
        <taxon>Cytophagia</taxon>
        <taxon>Cytophagales</taxon>
        <taxon>Cesiribacteraceae</taxon>
        <taxon>Cesiribacter</taxon>
    </lineage>
</organism>
<sequence>MIWNNGDGTYTVQPLPDEVQWAPIRSILVHDFDGDGAQELLLAGNYGGTKPEEGRYDANSGLLLKLNADRSFQVLSPRQSGLQLRGVVNGAALLNGPNGKGRVIFARNNETVQLYEY</sequence>
<keyword evidence="2" id="KW-1185">Reference proteome</keyword>
<proteinExistence type="predicted"/>
<protein>
    <recommendedName>
        <fullName evidence="3">FG-GAP repeat protein</fullName>
    </recommendedName>
</protein>
<dbReference type="AlphaFoldDB" id="M7NIW9"/>
<gene>
    <name evidence="1" type="ORF">ADICEAN_03160</name>
</gene>
<reference evidence="1 2" key="1">
    <citation type="journal article" date="2013" name="Genome Announc.">
        <title>Draft Genome Sequence of Cesiribacter andamanensis Strain AMV16T, Isolated from a Soil Sample from a Mud Volcano in the Andaman Islands, India.</title>
        <authorList>
            <person name="Shivaji S."/>
            <person name="Ara S."/>
            <person name="Begum Z."/>
            <person name="Srinivas T.N."/>
            <person name="Singh A."/>
            <person name="Kumar Pinnaka A."/>
        </authorList>
    </citation>
    <scope>NUCLEOTIDE SEQUENCE [LARGE SCALE GENOMIC DNA]</scope>
    <source>
        <strain evidence="1 2">AMV16</strain>
    </source>
</reference>
<dbReference type="STRING" id="1279009.ADICEAN_03160"/>
<dbReference type="InterPro" id="IPR028994">
    <property type="entry name" value="Integrin_alpha_N"/>
</dbReference>
<dbReference type="Proteomes" id="UP000011910">
    <property type="component" value="Unassembled WGS sequence"/>
</dbReference>
<comment type="caution">
    <text evidence="1">The sequence shown here is derived from an EMBL/GenBank/DDBJ whole genome shotgun (WGS) entry which is preliminary data.</text>
</comment>
<evidence type="ECO:0008006" key="3">
    <source>
        <dbReference type="Google" id="ProtNLM"/>
    </source>
</evidence>
<dbReference type="SUPFAM" id="SSF69318">
    <property type="entry name" value="Integrin alpha N-terminal domain"/>
    <property type="match status" value="1"/>
</dbReference>
<evidence type="ECO:0000313" key="2">
    <source>
        <dbReference type="Proteomes" id="UP000011910"/>
    </source>
</evidence>
<dbReference type="eggNOG" id="COG4888">
    <property type="taxonomic scope" value="Bacteria"/>
</dbReference>
<evidence type="ECO:0000313" key="1">
    <source>
        <dbReference type="EMBL" id="EMR01705.1"/>
    </source>
</evidence>
<name>M7NIW9_9BACT</name>